<name>A0A016W3H8_9BILA</name>
<reference evidence="2" key="1">
    <citation type="journal article" date="2015" name="Nat. Genet.">
        <title>The genome and transcriptome of the zoonotic hookworm Ancylostoma ceylanicum identify infection-specific gene families.</title>
        <authorList>
            <person name="Schwarz E.M."/>
            <person name="Hu Y."/>
            <person name="Antoshechkin I."/>
            <person name="Miller M.M."/>
            <person name="Sternberg P.W."/>
            <person name="Aroian R.V."/>
        </authorList>
    </citation>
    <scope>NUCLEOTIDE SEQUENCE</scope>
    <source>
        <strain evidence="2">HY135</strain>
    </source>
</reference>
<evidence type="ECO:0000313" key="1">
    <source>
        <dbReference type="EMBL" id="EYC34126.1"/>
    </source>
</evidence>
<keyword evidence="2" id="KW-1185">Reference proteome</keyword>
<accession>A0A016W3H8</accession>
<dbReference type="Proteomes" id="UP000024635">
    <property type="component" value="Unassembled WGS sequence"/>
</dbReference>
<sequence length="82" mass="9291">MPLSYGLKFDDVNAVLKALVEAITRRPAQYLEGGLEVHDSIIFGAIGKTSMMKKLNKWIQFNCPLVFHSGSRPHFSLKTLWK</sequence>
<organism evidence="1 2">
    <name type="scientific">Ancylostoma ceylanicum</name>
    <dbReference type="NCBI Taxonomy" id="53326"/>
    <lineage>
        <taxon>Eukaryota</taxon>
        <taxon>Metazoa</taxon>
        <taxon>Ecdysozoa</taxon>
        <taxon>Nematoda</taxon>
        <taxon>Chromadorea</taxon>
        <taxon>Rhabditida</taxon>
        <taxon>Rhabditina</taxon>
        <taxon>Rhabditomorpha</taxon>
        <taxon>Strongyloidea</taxon>
        <taxon>Ancylostomatidae</taxon>
        <taxon>Ancylostomatinae</taxon>
        <taxon>Ancylostoma</taxon>
    </lineage>
</organism>
<dbReference type="EMBL" id="JARK01001337">
    <property type="protein sequence ID" value="EYC34126.1"/>
    <property type="molecule type" value="Genomic_DNA"/>
</dbReference>
<gene>
    <name evidence="1" type="primary">Acey_s0001.g26</name>
    <name evidence="1" type="ORF">Y032_0001g26</name>
</gene>
<comment type="caution">
    <text evidence="1">The sequence shown here is derived from an EMBL/GenBank/DDBJ whole genome shotgun (WGS) entry which is preliminary data.</text>
</comment>
<evidence type="ECO:0000313" key="2">
    <source>
        <dbReference type="Proteomes" id="UP000024635"/>
    </source>
</evidence>
<dbReference type="AlphaFoldDB" id="A0A016W3H8"/>
<protein>
    <submittedName>
        <fullName evidence="1">Uncharacterized protein</fullName>
    </submittedName>
</protein>
<proteinExistence type="predicted"/>